<dbReference type="GO" id="GO:0016829">
    <property type="term" value="F:lyase activity"/>
    <property type="evidence" value="ECO:0007669"/>
    <property type="project" value="UniProtKB-KW"/>
</dbReference>
<feature type="non-terminal residue" evidence="1">
    <location>
        <position position="1"/>
    </location>
</feature>
<keyword evidence="1" id="KW-0456">Lyase</keyword>
<dbReference type="AlphaFoldDB" id="A0A077MEM0"/>
<reference evidence="1" key="1">
    <citation type="thesis" date="2012" institute="Instituto Politecnico Nacional">
        <title>Determinacion del Perfil de Expresion de Genes Involucrados en la Patogenesis de Macrophomina phaseolina (Tassi.) Goid.</title>
        <authorList>
            <person name="Rodriguez-Lopez E.S."/>
        </authorList>
    </citation>
    <scope>NUCLEOTIDE SEQUENCE</scope>
    <source>
        <strain evidence="1">HMP05</strain>
    </source>
</reference>
<organism evidence="1">
    <name type="scientific">Macrophomina phaseolina</name>
    <dbReference type="NCBI Taxonomy" id="35725"/>
    <lineage>
        <taxon>Eukaryota</taxon>
        <taxon>Fungi</taxon>
        <taxon>Dikarya</taxon>
        <taxon>Ascomycota</taxon>
        <taxon>Pezizomycotina</taxon>
        <taxon>Dothideomycetes</taxon>
        <taxon>Dothideomycetes incertae sedis</taxon>
        <taxon>Botryosphaeriales</taxon>
        <taxon>Botryosphaeriaceae</taxon>
        <taxon>Macrophomina</taxon>
    </lineage>
</organism>
<gene>
    <name evidence="1" type="primary">pelB</name>
</gene>
<feature type="non-terminal residue" evidence="1">
    <location>
        <position position="91"/>
    </location>
</feature>
<name>A0A077MEM0_9PEZI</name>
<proteinExistence type="predicted"/>
<accession>A0A077MEM0</accession>
<protein>
    <submittedName>
        <fullName evidence="1">Pectin lyase</fullName>
    </submittedName>
</protein>
<dbReference type="EMBL" id="HE977567">
    <property type="protein sequence ID" value="CCK35888.1"/>
    <property type="molecule type" value="Genomic_DNA"/>
</dbReference>
<sequence>YEIYGLMKYCFYYLLRSVPLHLPPTRNPYDSPPQTKSASPPHTYGQSRFWTVQDALIGIIHYLYASPPRTYLLLGSNDLITMKGNYIHHPS</sequence>
<reference evidence="1" key="2">
    <citation type="submission" date="2012-08" db="EMBL/GenBank/DDBJ databases">
        <authorList>
            <person name="Rodriguez S."/>
        </authorList>
    </citation>
    <scope>NUCLEOTIDE SEQUENCE</scope>
    <source>
        <strain evidence="1">HMP05</strain>
    </source>
</reference>
<evidence type="ECO:0000313" key="1">
    <source>
        <dbReference type="EMBL" id="CCK35888.1"/>
    </source>
</evidence>